<comment type="caution">
    <text evidence="6">The sequence shown here is derived from an EMBL/GenBank/DDBJ whole genome shotgun (WGS) entry which is preliminary data.</text>
</comment>
<dbReference type="InterPro" id="IPR006600">
    <property type="entry name" value="HTH_CenpB_DNA-bd_dom"/>
</dbReference>
<dbReference type="PANTHER" id="PTHR19303">
    <property type="entry name" value="TRANSPOSON"/>
    <property type="match status" value="1"/>
</dbReference>
<dbReference type="Pfam" id="PF03221">
    <property type="entry name" value="HTH_Tnp_Tc5"/>
    <property type="match status" value="1"/>
</dbReference>
<dbReference type="AlphaFoldDB" id="A0AAV4D5C2"/>
<keyword evidence="7" id="KW-1185">Reference proteome</keyword>
<keyword evidence="1 3" id="KW-0238">DNA-binding</keyword>
<gene>
    <name evidence="6" type="ORF">PoB_006570000</name>
</gene>
<reference evidence="6 7" key="1">
    <citation type="journal article" date="2021" name="Elife">
        <title>Chloroplast acquisition without the gene transfer in kleptoplastic sea slugs, Plakobranchus ocellatus.</title>
        <authorList>
            <person name="Maeda T."/>
            <person name="Takahashi S."/>
            <person name="Yoshida T."/>
            <person name="Shimamura S."/>
            <person name="Takaki Y."/>
            <person name="Nagai Y."/>
            <person name="Toyoda A."/>
            <person name="Suzuki Y."/>
            <person name="Arimoto A."/>
            <person name="Ishii H."/>
            <person name="Satoh N."/>
            <person name="Nishiyama T."/>
            <person name="Hasebe M."/>
            <person name="Maruyama T."/>
            <person name="Minagawa J."/>
            <person name="Obokata J."/>
            <person name="Shigenobu S."/>
        </authorList>
    </citation>
    <scope>NUCLEOTIDE SEQUENCE [LARGE SCALE GENOMIC DNA]</scope>
</reference>
<dbReference type="PANTHER" id="PTHR19303:SF73">
    <property type="entry name" value="PROTEIN PDC2"/>
    <property type="match status" value="1"/>
</dbReference>
<sequence length="159" mass="17922">MASNKRKCLSFETKLKLIEEVEAGRKTKAELCREHNIAHSSLSTILKDKEKIRAAINQGTRQHKKQHLSTFADVDKALLIWFKQARSMDIPISGPILIEKGEQLAQELGHTDCKLSGGWLDRFKLRHGIVFKTMSGEAASAKDIDTPAWEETLQKILAE</sequence>
<dbReference type="PROSITE" id="PS50960">
    <property type="entry name" value="HTH_PSQ"/>
    <property type="match status" value="1"/>
</dbReference>
<feature type="DNA-binding region" description="H-T-H motif" evidence="3">
    <location>
        <begin position="28"/>
        <end position="48"/>
    </location>
</feature>
<dbReference type="InterPro" id="IPR050863">
    <property type="entry name" value="CenT-Element_Derived"/>
</dbReference>
<evidence type="ECO:0000313" key="7">
    <source>
        <dbReference type="Proteomes" id="UP000735302"/>
    </source>
</evidence>
<dbReference type="InterPro" id="IPR009057">
    <property type="entry name" value="Homeodomain-like_sf"/>
</dbReference>
<comment type="subcellular location">
    <subcellularLocation>
        <location evidence="3">Nucleus</location>
    </subcellularLocation>
</comment>
<accession>A0AAV4D5C2</accession>
<evidence type="ECO:0000256" key="3">
    <source>
        <dbReference type="PROSITE-ProRule" id="PRU00320"/>
    </source>
</evidence>
<evidence type="ECO:0000259" key="5">
    <source>
        <dbReference type="PROSITE" id="PS51253"/>
    </source>
</evidence>
<dbReference type="Gene3D" id="1.10.10.60">
    <property type="entry name" value="Homeodomain-like"/>
    <property type="match status" value="2"/>
</dbReference>
<name>A0AAV4D5C2_9GAST</name>
<keyword evidence="2 3" id="KW-0539">Nucleus</keyword>
<evidence type="ECO:0000256" key="2">
    <source>
        <dbReference type="ARBA" id="ARBA00023242"/>
    </source>
</evidence>
<dbReference type="InterPro" id="IPR007889">
    <property type="entry name" value="HTH_Psq"/>
</dbReference>
<evidence type="ECO:0000313" key="6">
    <source>
        <dbReference type="EMBL" id="GFO39195.1"/>
    </source>
</evidence>
<dbReference type="PROSITE" id="PS51253">
    <property type="entry name" value="HTH_CENPB"/>
    <property type="match status" value="1"/>
</dbReference>
<dbReference type="SMART" id="SM00674">
    <property type="entry name" value="CENPB"/>
    <property type="match status" value="1"/>
</dbReference>
<dbReference type="Proteomes" id="UP000735302">
    <property type="component" value="Unassembled WGS sequence"/>
</dbReference>
<proteinExistence type="predicted"/>
<evidence type="ECO:0000256" key="1">
    <source>
        <dbReference type="ARBA" id="ARBA00023125"/>
    </source>
</evidence>
<feature type="domain" description="HTH CENPB-type" evidence="5">
    <location>
        <begin position="62"/>
        <end position="133"/>
    </location>
</feature>
<organism evidence="6 7">
    <name type="scientific">Plakobranchus ocellatus</name>
    <dbReference type="NCBI Taxonomy" id="259542"/>
    <lineage>
        <taxon>Eukaryota</taxon>
        <taxon>Metazoa</taxon>
        <taxon>Spiralia</taxon>
        <taxon>Lophotrochozoa</taxon>
        <taxon>Mollusca</taxon>
        <taxon>Gastropoda</taxon>
        <taxon>Heterobranchia</taxon>
        <taxon>Euthyneura</taxon>
        <taxon>Panpulmonata</taxon>
        <taxon>Sacoglossa</taxon>
        <taxon>Placobranchoidea</taxon>
        <taxon>Plakobranchidae</taxon>
        <taxon>Plakobranchus</taxon>
    </lineage>
</organism>
<protein>
    <submittedName>
        <fullName evidence="6">Tigger transposable element-derived protein 4</fullName>
    </submittedName>
</protein>
<dbReference type="GO" id="GO:0005634">
    <property type="term" value="C:nucleus"/>
    <property type="evidence" value="ECO:0007669"/>
    <property type="project" value="UniProtKB-SubCell"/>
</dbReference>
<dbReference type="SUPFAM" id="SSF46689">
    <property type="entry name" value="Homeodomain-like"/>
    <property type="match status" value="2"/>
</dbReference>
<dbReference type="EMBL" id="BLXT01007457">
    <property type="protein sequence ID" value="GFO39195.1"/>
    <property type="molecule type" value="Genomic_DNA"/>
</dbReference>
<dbReference type="Pfam" id="PF04218">
    <property type="entry name" value="CENP-B_N"/>
    <property type="match status" value="1"/>
</dbReference>
<evidence type="ECO:0000259" key="4">
    <source>
        <dbReference type="PROSITE" id="PS50960"/>
    </source>
</evidence>
<dbReference type="GO" id="GO:0003677">
    <property type="term" value="F:DNA binding"/>
    <property type="evidence" value="ECO:0007669"/>
    <property type="project" value="UniProtKB-UniRule"/>
</dbReference>
<feature type="domain" description="HTH psq-type" evidence="4">
    <location>
        <begin position="1"/>
        <end position="52"/>
    </location>
</feature>